<reference evidence="2" key="1">
    <citation type="journal article" date="2021" name="Microb. Physiol.">
        <title>Proteogenomic Insights into the Physiology of Marine, Sulfate-Reducing, Filamentous Desulfonema limicola and Desulfonema magnum.</title>
        <authorList>
            <person name="Schnaars V."/>
            <person name="Wohlbrand L."/>
            <person name="Scheve S."/>
            <person name="Hinrichs C."/>
            <person name="Reinhardt R."/>
            <person name="Rabus R."/>
        </authorList>
    </citation>
    <scope>NUCLEOTIDE SEQUENCE</scope>
    <source>
        <strain evidence="2">5ac10</strain>
    </source>
</reference>
<feature type="compositionally biased region" description="Basic and acidic residues" evidence="1">
    <location>
        <begin position="1"/>
        <end position="10"/>
    </location>
</feature>
<dbReference type="KEGG" id="dli:dnl_51550"/>
<dbReference type="RefSeq" id="WP_207688661.1">
    <property type="nucleotide sequence ID" value="NZ_CP061799.1"/>
</dbReference>
<accession>A0A975BCE2</accession>
<organism evidence="2 3">
    <name type="scientific">Desulfonema limicola</name>
    <dbReference type="NCBI Taxonomy" id="45656"/>
    <lineage>
        <taxon>Bacteria</taxon>
        <taxon>Pseudomonadati</taxon>
        <taxon>Thermodesulfobacteriota</taxon>
        <taxon>Desulfobacteria</taxon>
        <taxon>Desulfobacterales</taxon>
        <taxon>Desulfococcaceae</taxon>
        <taxon>Desulfonema</taxon>
    </lineage>
</organism>
<feature type="region of interest" description="Disordered" evidence="1">
    <location>
        <begin position="47"/>
        <end position="66"/>
    </location>
</feature>
<dbReference type="EMBL" id="CP061799">
    <property type="protein sequence ID" value="QTA82772.1"/>
    <property type="molecule type" value="Genomic_DNA"/>
</dbReference>
<evidence type="ECO:0000313" key="3">
    <source>
        <dbReference type="Proteomes" id="UP000663720"/>
    </source>
</evidence>
<evidence type="ECO:0000256" key="1">
    <source>
        <dbReference type="SAM" id="MobiDB-lite"/>
    </source>
</evidence>
<dbReference type="AlphaFoldDB" id="A0A975BCE2"/>
<proteinExistence type="predicted"/>
<evidence type="ECO:0000313" key="2">
    <source>
        <dbReference type="EMBL" id="QTA82772.1"/>
    </source>
</evidence>
<feature type="compositionally biased region" description="Basic and acidic residues" evidence="1">
    <location>
        <begin position="49"/>
        <end position="66"/>
    </location>
</feature>
<name>A0A975BCE2_9BACT</name>
<protein>
    <submittedName>
        <fullName evidence="2">Uncharacterized protein</fullName>
    </submittedName>
</protein>
<dbReference type="Proteomes" id="UP000663720">
    <property type="component" value="Chromosome"/>
</dbReference>
<sequence>MSKKSYDQGVKDGVQGNSSKEGNEGPIGTGIKAGADYLETILGGNPIGDAKDYKAGYKEGERIRKS</sequence>
<feature type="region of interest" description="Disordered" evidence="1">
    <location>
        <begin position="1"/>
        <end position="29"/>
    </location>
</feature>
<keyword evidence="3" id="KW-1185">Reference proteome</keyword>
<gene>
    <name evidence="2" type="ORF">dnl_51550</name>
</gene>